<organism evidence="3 4">
    <name type="scientific">Pseudogemmobacter humi</name>
    <dbReference type="NCBI Taxonomy" id="2483812"/>
    <lineage>
        <taxon>Bacteria</taxon>
        <taxon>Pseudomonadati</taxon>
        <taxon>Pseudomonadota</taxon>
        <taxon>Alphaproteobacteria</taxon>
        <taxon>Rhodobacterales</taxon>
        <taxon>Paracoccaceae</taxon>
        <taxon>Pseudogemmobacter</taxon>
    </lineage>
</organism>
<accession>A0A3P5X610</accession>
<dbReference type="AlphaFoldDB" id="A0A3P5X610"/>
<evidence type="ECO:0000313" key="4">
    <source>
        <dbReference type="Proteomes" id="UP000277498"/>
    </source>
</evidence>
<feature type="domain" description="Phosphodiester glycosidase" evidence="2">
    <location>
        <begin position="76"/>
        <end position="216"/>
    </location>
</feature>
<dbReference type="PROSITE" id="PS51257">
    <property type="entry name" value="PROKAR_LIPOPROTEIN"/>
    <property type="match status" value="1"/>
</dbReference>
<evidence type="ECO:0000259" key="2">
    <source>
        <dbReference type="Pfam" id="PF09992"/>
    </source>
</evidence>
<name>A0A3P5X610_9RHOB</name>
<proteinExistence type="predicted"/>
<feature type="signal peptide" evidence="1">
    <location>
        <begin position="1"/>
        <end position="22"/>
    </location>
</feature>
<dbReference type="EMBL" id="UXAW01000048">
    <property type="protein sequence ID" value="VDC23717.1"/>
    <property type="molecule type" value="Genomic_DNA"/>
</dbReference>
<protein>
    <recommendedName>
        <fullName evidence="2">Phosphodiester glycosidase domain-containing protein</fullName>
    </recommendedName>
</protein>
<gene>
    <name evidence="3" type="ORF">XINFAN_01151</name>
</gene>
<evidence type="ECO:0000313" key="3">
    <source>
        <dbReference type="EMBL" id="VDC23717.1"/>
    </source>
</evidence>
<keyword evidence="1" id="KW-0732">Signal</keyword>
<dbReference type="OrthoDB" id="5515706at2"/>
<reference evidence="3 4" key="1">
    <citation type="submission" date="2018-11" db="EMBL/GenBank/DDBJ databases">
        <authorList>
            <person name="Criscuolo A."/>
        </authorList>
    </citation>
    <scope>NUCLEOTIDE SEQUENCE [LARGE SCALE GENOMIC DNA]</scope>
    <source>
        <strain evidence="3">ACIP111625</strain>
    </source>
</reference>
<dbReference type="InterPro" id="IPR018711">
    <property type="entry name" value="NAGPA"/>
</dbReference>
<keyword evidence="4" id="KW-1185">Reference proteome</keyword>
<feature type="chain" id="PRO_5018070159" description="Phosphodiester glycosidase domain-containing protein" evidence="1">
    <location>
        <begin position="23"/>
        <end position="243"/>
    </location>
</feature>
<dbReference type="Proteomes" id="UP000277498">
    <property type="component" value="Unassembled WGS sequence"/>
</dbReference>
<sequence>MRRLLALLALALPWLLPGQAAATACARESFEGVPFTICEVTAADDLRLFLAGGNGTYGNFRAVDQALAAQGKQLGFAMNAGMYHRDRSPVGLYVEDGRELHPIVTAAGPGNFGLLPNGVFCWGEGDFRIWDSREYPGGCRYATQSGPMLLIGGKLHPRFLKNSDSTYIRNGVGVDAEGSRAVFAISDKAVNFHLFARFFRDHLGLRDALYFDGNISRLYAPALGRHDGGFAMGPIVGTVIDKD</sequence>
<dbReference type="Pfam" id="PF09992">
    <property type="entry name" value="NAGPA"/>
    <property type="match status" value="1"/>
</dbReference>
<evidence type="ECO:0000256" key="1">
    <source>
        <dbReference type="SAM" id="SignalP"/>
    </source>
</evidence>